<feature type="domain" description="DUF4440" evidence="1">
    <location>
        <begin position="18"/>
        <end position="103"/>
    </location>
</feature>
<reference evidence="2 3" key="1">
    <citation type="submission" date="2019-07" db="EMBL/GenBank/DDBJ databases">
        <title>Whole genome shotgun sequence of Cellulomonas aerilata NBRC 106308.</title>
        <authorList>
            <person name="Hosoyama A."/>
            <person name="Uohara A."/>
            <person name="Ohji S."/>
            <person name="Ichikawa N."/>
        </authorList>
    </citation>
    <scope>NUCLEOTIDE SEQUENCE [LARGE SCALE GENOMIC DNA]</scope>
    <source>
        <strain evidence="2 3">NBRC 106308</strain>
    </source>
</reference>
<dbReference type="Proteomes" id="UP000321181">
    <property type="component" value="Unassembled WGS sequence"/>
</dbReference>
<dbReference type="OrthoDB" id="9429572at2"/>
<name>A0A512DF52_9CELL</name>
<evidence type="ECO:0000313" key="3">
    <source>
        <dbReference type="Proteomes" id="UP000321181"/>
    </source>
</evidence>
<keyword evidence="3" id="KW-1185">Reference proteome</keyword>
<accession>A0A512DF52</accession>
<comment type="caution">
    <text evidence="2">The sequence shown here is derived from an EMBL/GenBank/DDBJ whole genome shotgun (WGS) entry which is preliminary data.</text>
</comment>
<dbReference type="Pfam" id="PF14534">
    <property type="entry name" value="DUF4440"/>
    <property type="match status" value="1"/>
</dbReference>
<gene>
    <name evidence="2" type="ORF">CAE01nite_28330</name>
</gene>
<sequence length="127" mass="13783">MTGDGGEEGDRRSLREVNVAIGDAEARGDRAFFEALLAPAFCMVRPDGLRFDDRTTFLAALAPGPRRRTRVDSVVTYDDRAVVTCTVAKGEGADAATHRNIRVLSRPGPATAWQLVAWVTEPVEPMP</sequence>
<evidence type="ECO:0000313" key="2">
    <source>
        <dbReference type="EMBL" id="GEO35108.1"/>
    </source>
</evidence>
<proteinExistence type="predicted"/>
<dbReference type="Gene3D" id="3.10.450.50">
    <property type="match status" value="1"/>
</dbReference>
<dbReference type="RefSeq" id="WP_146905899.1">
    <property type="nucleotide sequence ID" value="NZ_BAAARM010000008.1"/>
</dbReference>
<dbReference type="InterPro" id="IPR032710">
    <property type="entry name" value="NTF2-like_dom_sf"/>
</dbReference>
<dbReference type="InterPro" id="IPR027843">
    <property type="entry name" value="DUF4440"/>
</dbReference>
<dbReference type="AlphaFoldDB" id="A0A512DF52"/>
<dbReference type="EMBL" id="BJYY01000018">
    <property type="protein sequence ID" value="GEO35108.1"/>
    <property type="molecule type" value="Genomic_DNA"/>
</dbReference>
<protein>
    <recommendedName>
        <fullName evidence="1">DUF4440 domain-containing protein</fullName>
    </recommendedName>
</protein>
<organism evidence="2 3">
    <name type="scientific">Cellulomonas aerilata</name>
    <dbReference type="NCBI Taxonomy" id="515326"/>
    <lineage>
        <taxon>Bacteria</taxon>
        <taxon>Bacillati</taxon>
        <taxon>Actinomycetota</taxon>
        <taxon>Actinomycetes</taxon>
        <taxon>Micrococcales</taxon>
        <taxon>Cellulomonadaceae</taxon>
        <taxon>Cellulomonas</taxon>
    </lineage>
</organism>
<dbReference type="SUPFAM" id="SSF54427">
    <property type="entry name" value="NTF2-like"/>
    <property type="match status" value="1"/>
</dbReference>
<evidence type="ECO:0000259" key="1">
    <source>
        <dbReference type="Pfam" id="PF14534"/>
    </source>
</evidence>